<dbReference type="CDD" id="cd11773">
    <property type="entry name" value="SH3_Sla1p_1"/>
    <property type="match status" value="1"/>
</dbReference>
<dbReference type="InterPro" id="IPR035800">
    <property type="entry name" value="Sla1_SH3_1"/>
</dbReference>
<dbReference type="Pfam" id="PF00018">
    <property type="entry name" value="SH3_1"/>
    <property type="match status" value="2"/>
</dbReference>
<sequence>MGFLGVYTAAYDYEPRAEGELAITEGDVLYLLDKGDNDGWWKAKKKAGTEDEDEPVGLVPNNYVEKAPVVKQARAIYEYTRQTDEELSFSEEATLQVYDTSDPDWILVGLEDEYGFVPANYIDMDEATEIQNIASIATPPSLPLRPQSLVAPMELRPASISSPPIPATALSDALDDRSRSTVEASLPSRSISPQPERTRTQRISAREAGADDNEPESPALPNRSRAKGSVSETSEDTSAPPNMREALRTPGGFHLYNISEMVSVMGKRKKMPTTLGINLGTGTILIAPERDGDEPPQEWTAEKMTHYSREGKHVFMELVRPSKSIDFHAGAKDTAEEIVVALAELSGAVRAQGLREVILAGSQRRQRKGQVLYDFMAQGDDEVTVAAGDEVLIIDDSKSEEWWQVKRLKNGKEGVVPSSYVEITGTVTSSPISNVQESDPARGTVEKNRIEEIRLTKDAIKASKEPQQRGKHEHGRSETGSQGKPKSRPDSARVRTWTDRSGSFSVDAQFLGLKDSKIHLHKMNGVKIAVPIAKMSREDLEYVEKMTGISLDDDKPLADVKRAKATDRRGVEAGASVSKNSKPEYDWFQFFLSCDVPVGLCERYAQAFTKDSMDESVLPDVNSTILRTLGLREGDIIKVMRNLDTKFGRERSNQDSDAQSGGLFSGPGGALRNNTRKARPAPAVQTSDVIDASALTTSETKIRSPEMVSTKASPSMANASTKGFDDDAWDLKGNPATSQQKDSPHRTVTPRETQPASSAPVKTSTDLTGSMKDLSLLTEPLEPSKTTTSAATAAIKGQQEQQEQPFSQQPPGASPSFFSTMPQPQGTSLSLDPVASTSSLPPLPRQRPVPTSVSPSQGSLVPPPPPHRPTSTPQLTQQPPVFMAPYLNAQVTGAVQGQVAPPGQSLNDMAQARLQQQLSAQYQQLQPAMTGPVSLHPQSMTPFTTGVPVQQQMLHPMMTGPAGVGAFREGNPHSQFLPVHPPPMGFHSQFPPSMTTFGQAAAPPGHMMSLSTPALEPQHTGFPNQQLQQTSGNTGFSQPLQPQKTGPPPPVRFGISPNSGKLMPQQTGRRANLSQATPENPFGF</sequence>
<feature type="compositionally biased region" description="Polar residues" evidence="16">
    <location>
        <begin position="230"/>
        <end position="240"/>
    </location>
</feature>
<feature type="region of interest" description="Disordered" evidence="16">
    <location>
        <begin position="157"/>
        <end position="249"/>
    </location>
</feature>
<dbReference type="GO" id="GO:0030479">
    <property type="term" value="C:actin cortical patch"/>
    <property type="evidence" value="ECO:0007669"/>
    <property type="project" value="UniProtKB-SubCell"/>
</dbReference>
<feature type="compositionally biased region" description="Polar residues" evidence="16">
    <location>
        <begin position="1021"/>
        <end position="1037"/>
    </location>
</feature>
<gene>
    <name evidence="18" type="ORF">E4U42_003327</name>
</gene>
<keyword evidence="9" id="KW-0254">Endocytosis</keyword>
<keyword evidence="14" id="KW-0206">Cytoskeleton</keyword>
<evidence type="ECO:0000256" key="1">
    <source>
        <dbReference type="ARBA" id="ARBA00004125"/>
    </source>
</evidence>
<dbReference type="SMART" id="SM00326">
    <property type="entry name" value="SH3"/>
    <property type="match status" value="3"/>
</dbReference>
<evidence type="ECO:0000256" key="14">
    <source>
        <dbReference type="ARBA" id="ARBA00023212"/>
    </source>
</evidence>
<dbReference type="Gene3D" id="1.10.150.50">
    <property type="entry name" value="Transcription Factor, Ets-1"/>
    <property type="match status" value="1"/>
</dbReference>
<evidence type="ECO:0000256" key="16">
    <source>
        <dbReference type="SAM" id="MobiDB-lite"/>
    </source>
</evidence>
<accession>A0A8K0NKV1</accession>
<evidence type="ECO:0000256" key="11">
    <source>
        <dbReference type="ARBA" id="ARBA00022753"/>
    </source>
</evidence>
<dbReference type="GO" id="GO:0005886">
    <property type="term" value="C:plasma membrane"/>
    <property type="evidence" value="ECO:0007669"/>
    <property type="project" value="UniProtKB-SubCell"/>
</dbReference>
<comment type="caution">
    <text evidence="18">The sequence shown here is derived from an EMBL/GenBank/DDBJ whole genome shotgun (WGS) entry which is preliminary data.</text>
</comment>
<keyword evidence="11" id="KW-0967">Endosome</keyword>
<feature type="compositionally biased region" description="Basic and acidic residues" evidence="16">
    <location>
        <begin position="196"/>
        <end position="209"/>
    </location>
</feature>
<feature type="compositionally biased region" description="Polar residues" evidence="16">
    <location>
        <begin position="710"/>
        <end position="721"/>
    </location>
</feature>
<feature type="compositionally biased region" description="Low complexity" evidence="16">
    <location>
        <begin position="786"/>
        <end position="811"/>
    </location>
</feature>
<feature type="region of interest" description="Disordered" evidence="16">
    <location>
        <begin position="1003"/>
        <end position="1084"/>
    </location>
</feature>
<dbReference type="InterPro" id="IPR007131">
    <property type="entry name" value="SHD1"/>
</dbReference>
<feature type="domain" description="SH3" evidence="17">
    <location>
        <begin position="2"/>
        <end position="69"/>
    </location>
</feature>
<evidence type="ECO:0000256" key="8">
    <source>
        <dbReference type="ARBA" id="ARBA00022490"/>
    </source>
</evidence>
<dbReference type="PANTHER" id="PTHR15735:SF19">
    <property type="entry name" value="ACTIN CYTOSKELETON-REGULATORY COMPLEX PROTEIN SLA1"/>
    <property type="match status" value="1"/>
</dbReference>
<feature type="compositionally biased region" description="Polar residues" evidence="16">
    <location>
        <begin position="181"/>
        <end position="195"/>
    </location>
</feature>
<dbReference type="EMBL" id="SRPY01000027">
    <property type="protein sequence ID" value="KAG5930024.1"/>
    <property type="molecule type" value="Genomic_DNA"/>
</dbReference>
<dbReference type="GO" id="GO:0042802">
    <property type="term" value="F:identical protein binding"/>
    <property type="evidence" value="ECO:0007669"/>
    <property type="project" value="InterPro"/>
</dbReference>
<feature type="compositionally biased region" description="Basic and acidic residues" evidence="16">
    <location>
        <begin position="458"/>
        <end position="470"/>
    </location>
</feature>
<feature type="compositionally biased region" description="Polar residues" evidence="16">
    <location>
        <begin position="1056"/>
        <end position="1078"/>
    </location>
</feature>
<dbReference type="Gene3D" id="2.30.30.40">
    <property type="entry name" value="SH3 Domains"/>
    <property type="match status" value="3"/>
</dbReference>
<dbReference type="InterPro" id="IPR013761">
    <property type="entry name" value="SAM/pointed_sf"/>
</dbReference>
<feature type="region of interest" description="Disordered" evidence="16">
    <location>
        <begin position="648"/>
        <end position="878"/>
    </location>
</feature>
<name>A0A8K0NKV1_9HYPO</name>
<keyword evidence="6 15" id="KW-0728">SH3 domain</keyword>
<reference evidence="18" key="1">
    <citation type="journal article" date="2020" name="bioRxiv">
        <title>Whole genome comparisons of ergot fungi reveals the divergence and evolution of species within the genus Claviceps are the result of varying mechanisms driving genome evolution and host range expansion.</title>
        <authorList>
            <person name="Wyka S.A."/>
            <person name="Mondo S.J."/>
            <person name="Liu M."/>
            <person name="Dettman J."/>
            <person name="Nalam V."/>
            <person name="Broders K.D."/>
        </authorList>
    </citation>
    <scope>NUCLEOTIDE SEQUENCE</scope>
    <source>
        <strain evidence="18">CCC 489</strain>
    </source>
</reference>
<evidence type="ECO:0000256" key="15">
    <source>
        <dbReference type="PROSITE-ProRule" id="PRU00192"/>
    </source>
</evidence>
<feature type="compositionally biased region" description="Polar residues" evidence="16">
    <location>
        <begin position="750"/>
        <end position="768"/>
    </location>
</feature>
<keyword evidence="8" id="KW-0963">Cytoplasm</keyword>
<protein>
    <recommendedName>
        <fullName evidence="5">Actin cytoskeleton-regulatory complex protein SLA1</fullName>
    </recommendedName>
</protein>
<comment type="subcellular location">
    <subcellularLocation>
        <location evidence="3">Cell membrane</location>
        <topology evidence="3">Peripheral membrane protein</topology>
        <orientation evidence="3">Cytoplasmic side</orientation>
    </subcellularLocation>
    <subcellularLocation>
        <location evidence="2">Cytoplasm</location>
        <location evidence="2">Cytoskeleton</location>
        <location evidence="2">Actin patch</location>
    </subcellularLocation>
    <subcellularLocation>
        <location evidence="1">Endosome membrane</location>
        <topology evidence="1">Peripheral membrane protein</topology>
        <orientation evidence="1">Cytoplasmic side</orientation>
    </subcellularLocation>
</comment>
<dbReference type="Pfam" id="PF24081">
    <property type="entry name" value="PH_SLA1"/>
    <property type="match status" value="1"/>
</dbReference>
<evidence type="ECO:0000259" key="17">
    <source>
        <dbReference type="PROSITE" id="PS50002"/>
    </source>
</evidence>
<feature type="compositionally biased region" description="Basic and acidic residues" evidence="16">
    <location>
        <begin position="487"/>
        <end position="496"/>
    </location>
</feature>
<dbReference type="GO" id="GO:0043130">
    <property type="term" value="F:ubiquitin binding"/>
    <property type="evidence" value="ECO:0007669"/>
    <property type="project" value="InterPro"/>
</dbReference>
<evidence type="ECO:0000256" key="9">
    <source>
        <dbReference type="ARBA" id="ARBA00022583"/>
    </source>
</evidence>
<feature type="compositionally biased region" description="Low complexity" evidence="16">
    <location>
        <begin position="869"/>
        <end position="878"/>
    </location>
</feature>
<organism evidence="18 19">
    <name type="scientific">Claviceps africana</name>
    <dbReference type="NCBI Taxonomy" id="83212"/>
    <lineage>
        <taxon>Eukaryota</taxon>
        <taxon>Fungi</taxon>
        <taxon>Dikarya</taxon>
        <taxon>Ascomycota</taxon>
        <taxon>Pezizomycotina</taxon>
        <taxon>Sordariomycetes</taxon>
        <taxon>Hypocreomycetidae</taxon>
        <taxon>Hypocreales</taxon>
        <taxon>Clavicipitaceae</taxon>
        <taxon>Claviceps</taxon>
    </lineage>
</organism>
<keyword evidence="19" id="KW-1185">Reference proteome</keyword>
<dbReference type="AlphaFoldDB" id="A0A8K0NKV1"/>
<evidence type="ECO:0000256" key="10">
    <source>
        <dbReference type="ARBA" id="ARBA00022737"/>
    </source>
</evidence>
<evidence type="ECO:0000313" key="18">
    <source>
        <dbReference type="EMBL" id="KAG5930024.1"/>
    </source>
</evidence>
<dbReference type="Pfam" id="PF03983">
    <property type="entry name" value="SHD1"/>
    <property type="match status" value="1"/>
</dbReference>
<dbReference type="InterPro" id="IPR036028">
    <property type="entry name" value="SH3-like_dom_sf"/>
</dbReference>
<evidence type="ECO:0000256" key="13">
    <source>
        <dbReference type="ARBA" id="ARBA00023203"/>
    </source>
</evidence>
<feature type="region of interest" description="Disordered" evidence="16">
    <location>
        <begin position="458"/>
        <end position="496"/>
    </location>
</feature>
<dbReference type="OrthoDB" id="26539at2759"/>
<feature type="compositionally biased region" description="Polar residues" evidence="16">
    <location>
        <begin position="816"/>
        <end position="840"/>
    </location>
</feature>
<evidence type="ECO:0000256" key="12">
    <source>
        <dbReference type="ARBA" id="ARBA00023136"/>
    </source>
</evidence>
<comment type="similarity">
    <text evidence="4">Belongs to the SLA1 family.</text>
</comment>
<dbReference type="GO" id="GO:0003779">
    <property type="term" value="F:actin binding"/>
    <property type="evidence" value="ECO:0007669"/>
    <property type="project" value="UniProtKB-KW"/>
</dbReference>
<dbReference type="GO" id="GO:0030674">
    <property type="term" value="F:protein-macromolecule adaptor activity"/>
    <property type="evidence" value="ECO:0007669"/>
    <property type="project" value="InterPro"/>
</dbReference>
<feature type="compositionally biased region" description="Polar residues" evidence="16">
    <location>
        <begin position="684"/>
        <end position="699"/>
    </location>
</feature>
<dbReference type="InterPro" id="IPR056996">
    <property type="entry name" value="PH_SLA1"/>
</dbReference>
<dbReference type="SUPFAM" id="SSF50044">
    <property type="entry name" value="SH3-domain"/>
    <property type="match status" value="3"/>
</dbReference>
<evidence type="ECO:0000313" key="19">
    <source>
        <dbReference type="Proteomes" id="UP000811619"/>
    </source>
</evidence>
<evidence type="ECO:0000256" key="3">
    <source>
        <dbReference type="ARBA" id="ARBA00004413"/>
    </source>
</evidence>
<proteinExistence type="inferred from homology"/>
<dbReference type="InterPro" id="IPR035821">
    <property type="entry name" value="Sla1_SH3_3"/>
</dbReference>
<dbReference type="InterPro" id="IPR001452">
    <property type="entry name" value="SH3_domain"/>
</dbReference>
<evidence type="ECO:0000256" key="2">
    <source>
        <dbReference type="ARBA" id="ARBA00004134"/>
    </source>
</evidence>
<dbReference type="FunFam" id="2.30.30.40:FF:000256">
    <property type="entry name" value="Actin cytoskeleton-regulatory complex protein SLA1"/>
    <property type="match status" value="1"/>
</dbReference>
<dbReference type="PRINTS" id="PR00452">
    <property type="entry name" value="SH3DOMAIN"/>
</dbReference>
<dbReference type="GO" id="GO:0010008">
    <property type="term" value="C:endosome membrane"/>
    <property type="evidence" value="ECO:0007669"/>
    <property type="project" value="UniProtKB-SubCell"/>
</dbReference>
<dbReference type="PANTHER" id="PTHR15735">
    <property type="entry name" value="FCH AND DOUBLE SH3 DOMAINS PROTEIN"/>
    <property type="match status" value="1"/>
</dbReference>
<dbReference type="PROSITE" id="PS50002">
    <property type="entry name" value="SH3"/>
    <property type="match status" value="3"/>
</dbReference>
<dbReference type="Proteomes" id="UP000811619">
    <property type="component" value="Unassembled WGS sequence"/>
</dbReference>
<evidence type="ECO:0000256" key="6">
    <source>
        <dbReference type="ARBA" id="ARBA00022443"/>
    </source>
</evidence>
<keyword evidence="10" id="KW-0677">Repeat</keyword>
<evidence type="ECO:0000256" key="5">
    <source>
        <dbReference type="ARBA" id="ARBA00020357"/>
    </source>
</evidence>
<feature type="domain" description="SH3" evidence="17">
    <location>
        <begin position="364"/>
        <end position="426"/>
    </location>
</feature>
<keyword evidence="12" id="KW-0472">Membrane</keyword>
<dbReference type="Gene3D" id="2.30.30.700">
    <property type="entry name" value="SLA1 homology domain 1"/>
    <property type="match status" value="1"/>
</dbReference>
<keyword evidence="7" id="KW-1003">Cell membrane</keyword>
<dbReference type="CDD" id="cd11775">
    <property type="entry name" value="SH3_Sla1p_3"/>
    <property type="match status" value="1"/>
</dbReference>
<keyword evidence="13" id="KW-0009">Actin-binding</keyword>
<feature type="domain" description="SH3" evidence="17">
    <location>
        <begin position="70"/>
        <end position="127"/>
    </location>
</feature>
<evidence type="ECO:0000256" key="4">
    <source>
        <dbReference type="ARBA" id="ARBA00007948"/>
    </source>
</evidence>
<evidence type="ECO:0000256" key="7">
    <source>
        <dbReference type="ARBA" id="ARBA00022475"/>
    </source>
</evidence>
<dbReference type="GO" id="GO:0006897">
    <property type="term" value="P:endocytosis"/>
    <property type="evidence" value="ECO:0007669"/>
    <property type="project" value="UniProtKB-KW"/>
</dbReference>
<dbReference type="Pfam" id="PF14604">
    <property type="entry name" value="SH3_9"/>
    <property type="match status" value="1"/>
</dbReference>
<dbReference type="CDD" id="cd11774">
    <property type="entry name" value="SH3_Sla1p_2"/>
    <property type="match status" value="1"/>
</dbReference>